<sequence>MNYFSDMTRVTREATRAPLALTERVFDLGDFLRLLNRRRPLILGFVAASLLIAYLVLQWMTPIYTGTAELFLEKTQTNITDIKAVLTEAVDDPTGLSSEIEVLRSRGLADKVVDKLRLTEDPEFNKALLAPSPIERARQRVAALASAYVSEDFLVWIGLIQPDQLTPEEEQLAQQEKTVNAFLKRLSVFPKGESRVINVSFDSESPTKAAQIANAVADAYILDQLDQRYEATRRANEWLGSKLDDLRTKVARSDGAVESYRQRAGLIQGGQGSLLVSQQVTDLNSQLIIARTERAAAEARLSQVRQLVRAQGGADAARDVLSSPIVQALSAQETEVKRKLAELEQEYGERHPRLINVKAELRDVRAKLNAEVGKVVRTLENEVAVAQAREAALAQSLRQVEGRVSQANTASVQLRALEREANADKQLLELFLNRAEQINAQTDLAIHQSNARILSKATLPHAPSSPQKALMMAVILVASTLFVILAVLVIEFLHRGFRSGEQIEEMTGVRALGLIPAIKNSRRKGRQPELVLVKQPQSLFGEAVRSVYTSILFSQTQEPLKTILITSSYPKEGKTTLAVCLARMCALSGKRTVLVEADLRKPQVHRRISAPQGPGLVEYFLGEAELSQILHYDEVSGAYVIPCGKASVDASKLLDSPEMSRLLASLAAQFDLVLLDTPPIMAVADARILTPQVDGVVYAGRWAKTPREVVKLGLKTLGETTGHVVGAVLTMVDVEQHAQYGFGDSGYYHKGIKSYYVRG</sequence>
<dbReference type="Pfam" id="PF13614">
    <property type="entry name" value="AAA_31"/>
    <property type="match status" value="1"/>
</dbReference>
<evidence type="ECO:0000256" key="1">
    <source>
        <dbReference type="ARBA" id="ARBA00004429"/>
    </source>
</evidence>
<keyword evidence="11" id="KW-0067">ATP-binding</keyword>
<dbReference type="PANTHER" id="PTHR32309">
    <property type="entry name" value="TYROSINE-PROTEIN KINASE"/>
    <property type="match status" value="1"/>
</dbReference>
<keyword evidence="6" id="KW-0997">Cell inner membrane</keyword>
<feature type="transmembrane region" description="Helical" evidence="16">
    <location>
        <begin position="41"/>
        <end position="60"/>
    </location>
</feature>
<evidence type="ECO:0000256" key="7">
    <source>
        <dbReference type="ARBA" id="ARBA00022679"/>
    </source>
</evidence>
<evidence type="ECO:0000313" key="20">
    <source>
        <dbReference type="EMBL" id="SUS08626.1"/>
    </source>
</evidence>
<evidence type="ECO:0000256" key="11">
    <source>
        <dbReference type="ARBA" id="ARBA00022840"/>
    </source>
</evidence>
<dbReference type="NCBIfam" id="TIGR01007">
    <property type="entry name" value="eps_fam"/>
    <property type="match status" value="1"/>
</dbReference>
<evidence type="ECO:0000256" key="8">
    <source>
        <dbReference type="ARBA" id="ARBA00022692"/>
    </source>
</evidence>
<comment type="subcellular location">
    <subcellularLocation>
        <location evidence="1">Cell inner membrane</location>
        <topology evidence="1">Multi-pass membrane protein</topology>
    </subcellularLocation>
</comment>
<evidence type="ECO:0000256" key="10">
    <source>
        <dbReference type="ARBA" id="ARBA00022777"/>
    </source>
</evidence>
<dbReference type="Pfam" id="PF13807">
    <property type="entry name" value="GNVR"/>
    <property type="match status" value="1"/>
</dbReference>
<evidence type="ECO:0000256" key="3">
    <source>
        <dbReference type="ARBA" id="ARBA00008883"/>
    </source>
</evidence>
<dbReference type="Pfam" id="PF02706">
    <property type="entry name" value="Wzz"/>
    <property type="match status" value="1"/>
</dbReference>
<evidence type="ECO:0000256" key="14">
    <source>
        <dbReference type="ARBA" id="ARBA00023137"/>
    </source>
</evidence>
<evidence type="ECO:0000256" key="9">
    <source>
        <dbReference type="ARBA" id="ARBA00022741"/>
    </source>
</evidence>
<evidence type="ECO:0000256" key="12">
    <source>
        <dbReference type="ARBA" id="ARBA00022989"/>
    </source>
</evidence>
<keyword evidence="12 16" id="KW-1133">Transmembrane helix</keyword>
<evidence type="ECO:0000256" key="5">
    <source>
        <dbReference type="ARBA" id="ARBA00022475"/>
    </source>
</evidence>
<dbReference type="InterPro" id="IPR050445">
    <property type="entry name" value="Bact_polysacc_biosynth/exp"/>
</dbReference>
<evidence type="ECO:0000259" key="19">
    <source>
        <dbReference type="Pfam" id="PF13807"/>
    </source>
</evidence>
<keyword evidence="7 20" id="KW-0808">Transferase</keyword>
<keyword evidence="10 20" id="KW-0418">Kinase</keyword>
<feature type="domain" description="Polysaccharide chain length determinant N-terminal" evidence="17">
    <location>
        <begin position="26"/>
        <end position="116"/>
    </location>
</feature>
<feature type="transmembrane region" description="Helical" evidence="16">
    <location>
        <begin position="469"/>
        <end position="493"/>
    </location>
</feature>
<dbReference type="EMBL" id="UIDG01000633">
    <property type="protein sequence ID" value="SUS08626.1"/>
    <property type="molecule type" value="Genomic_DNA"/>
</dbReference>
<evidence type="ECO:0000256" key="6">
    <source>
        <dbReference type="ARBA" id="ARBA00022519"/>
    </source>
</evidence>
<reference evidence="20" key="1">
    <citation type="submission" date="2018-07" db="EMBL/GenBank/DDBJ databases">
        <authorList>
            <person name="Quirk P.G."/>
            <person name="Krulwich T.A."/>
        </authorList>
    </citation>
    <scope>NUCLEOTIDE SEQUENCE</scope>
</reference>
<keyword evidence="14" id="KW-0829">Tyrosine-protein kinase</keyword>
<dbReference type="AlphaFoldDB" id="A0A380TJY0"/>
<evidence type="ECO:0000256" key="15">
    <source>
        <dbReference type="ARBA" id="ARBA00051245"/>
    </source>
</evidence>
<evidence type="ECO:0000256" key="16">
    <source>
        <dbReference type="SAM" id="Phobius"/>
    </source>
</evidence>
<feature type="domain" description="Tyrosine-protein kinase G-rich" evidence="19">
    <location>
        <begin position="414"/>
        <end position="489"/>
    </location>
</feature>
<dbReference type="InterPro" id="IPR032807">
    <property type="entry name" value="GNVR"/>
</dbReference>
<dbReference type="InterPro" id="IPR005702">
    <property type="entry name" value="Wzc-like_C"/>
</dbReference>
<name>A0A380TJY0_9ZZZZ</name>
<dbReference type="CDD" id="cd05387">
    <property type="entry name" value="BY-kinase"/>
    <property type="match status" value="1"/>
</dbReference>
<comment type="similarity">
    <text evidence="2">Belongs to the CpsD/CapB family.</text>
</comment>
<dbReference type="InterPro" id="IPR027417">
    <property type="entry name" value="P-loop_NTPase"/>
</dbReference>
<keyword evidence="5" id="KW-1003">Cell membrane</keyword>
<dbReference type="GO" id="GO:0005524">
    <property type="term" value="F:ATP binding"/>
    <property type="evidence" value="ECO:0007669"/>
    <property type="project" value="UniProtKB-KW"/>
</dbReference>
<dbReference type="Gene3D" id="3.40.50.300">
    <property type="entry name" value="P-loop containing nucleotide triphosphate hydrolases"/>
    <property type="match status" value="1"/>
</dbReference>
<proteinExistence type="inferred from homology"/>
<feature type="domain" description="AAA" evidence="18">
    <location>
        <begin position="573"/>
        <end position="690"/>
    </location>
</feature>
<dbReference type="InterPro" id="IPR003856">
    <property type="entry name" value="LPS_length_determ_N"/>
</dbReference>
<evidence type="ECO:0000256" key="13">
    <source>
        <dbReference type="ARBA" id="ARBA00023136"/>
    </source>
</evidence>
<comment type="catalytic activity">
    <reaction evidence="15">
        <text>L-tyrosyl-[protein] + ATP = O-phospho-L-tyrosyl-[protein] + ADP + H(+)</text>
        <dbReference type="Rhea" id="RHEA:10596"/>
        <dbReference type="Rhea" id="RHEA-COMP:10136"/>
        <dbReference type="Rhea" id="RHEA-COMP:20101"/>
        <dbReference type="ChEBI" id="CHEBI:15378"/>
        <dbReference type="ChEBI" id="CHEBI:30616"/>
        <dbReference type="ChEBI" id="CHEBI:46858"/>
        <dbReference type="ChEBI" id="CHEBI:61978"/>
        <dbReference type="ChEBI" id="CHEBI:456216"/>
        <dbReference type="EC" id="2.7.10.2"/>
    </reaction>
</comment>
<comment type="similarity">
    <text evidence="3">Belongs to the etk/wzc family.</text>
</comment>
<dbReference type="InterPro" id="IPR025669">
    <property type="entry name" value="AAA_dom"/>
</dbReference>
<keyword evidence="8 16" id="KW-0812">Transmembrane</keyword>
<organism evidence="20">
    <name type="scientific">metagenome</name>
    <dbReference type="NCBI Taxonomy" id="256318"/>
    <lineage>
        <taxon>unclassified sequences</taxon>
        <taxon>metagenomes</taxon>
    </lineage>
</organism>
<evidence type="ECO:0000256" key="2">
    <source>
        <dbReference type="ARBA" id="ARBA00007316"/>
    </source>
</evidence>
<keyword evidence="9" id="KW-0547">Nucleotide-binding</keyword>
<evidence type="ECO:0000256" key="4">
    <source>
        <dbReference type="ARBA" id="ARBA00011903"/>
    </source>
</evidence>
<dbReference type="SUPFAM" id="SSF52540">
    <property type="entry name" value="P-loop containing nucleoside triphosphate hydrolases"/>
    <property type="match status" value="1"/>
</dbReference>
<keyword evidence="13 16" id="KW-0472">Membrane</keyword>
<evidence type="ECO:0000259" key="17">
    <source>
        <dbReference type="Pfam" id="PF02706"/>
    </source>
</evidence>
<dbReference type="GO" id="GO:0005886">
    <property type="term" value="C:plasma membrane"/>
    <property type="evidence" value="ECO:0007669"/>
    <property type="project" value="UniProtKB-SubCell"/>
</dbReference>
<dbReference type="EC" id="2.7.10.2" evidence="4"/>
<evidence type="ECO:0000259" key="18">
    <source>
        <dbReference type="Pfam" id="PF13614"/>
    </source>
</evidence>
<dbReference type="GO" id="GO:0004715">
    <property type="term" value="F:non-membrane spanning protein tyrosine kinase activity"/>
    <property type="evidence" value="ECO:0007669"/>
    <property type="project" value="UniProtKB-EC"/>
</dbReference>
<protein>
    <recommendedName>
        <fullName evidence="4">non-specific protein-tyrosine kinase</fullName>
        <ecNumber evidence="4">2.7.10.2</ecNumber>
    </recommendedName>
</protein>
<dbReference type="PANTHER" id="PTHR32309:SF13">
    <property type="entry name" value="FERRIC ENTEROBACTIN TRANSPORT PROTEIN FEPE"/>
    <property type="match status" value="1"/>
</dbReference>
<accession>A0A380TJY0</accession>
<gene>
    <name evidence="20" type="ORF">DF3PB_790007</name>
</gene>